<evidence type="ECO:0000259" key="2">
    <source>
        <dbReference type="Pfam" id="PF04194"/>
    </source>
</evidence>
<feature type="compositionally biased region" description="Acidic residues" evidence="1">
    <location>
        <begin position="124"/>
        <end position="133"/>
    </location>
</feature>
<protein>
    <recommendedName>
        <fullName evidence="2">Programmed cell death protein 2 C-terminal domain-containing protein</fullName>
    </recommendedName>
</protein>
<dbReference type="PANTHER" id="PTHR46421:SF1">
    <property type="entry name" value="PROGRAMMED CELL DEATH PROTEIN 2-LIKE"/>
    <property type="match status" value="1"/>
</dbReference>
<dbReference type="InterPro" id="IPR052815">
    <property type="entry name" value="PDCD2-like_regulator"/>
</dbReference>
<dbReference type="GO" id="GO:0005737">
    <property type="term" value="C:cytoplasm"/>
    <property type="evidence" value="ECO:0007669"/>
    <property type="project" value="InterPro"/>
</dbReference>
<feature type="domain" description="Programmed cell death protein 2 C-terminal" evidence="2">
    <location>
        <begin position="319"/>
        <end position="418"/>
    </location>
</feature>
<sequence>MAQNNLSVLLGFEDEIITEKYKGQLNFTVNKIGGNPNYPSNIKLEPPTCPLCQLPRPLVVQIYAPLDNAVFHRTLYLFACINPNCWNLSESWLCLRVQTQEKVSEIPDEATTVISKTSTTDWCPDADDWDDDNNANSNEKNGNVISNMERVSDEDEESCSLEDSVRSGFGNMNIDDRNANSGAHGGAVGRIHSPAATAEIEGNEGEVISIDTPTFPQHNIADLLQEVTPLPHDVCQNFHSDSRRSPHIQFTPYFMSVWEEVANSNSSGISDRHVKELLQEYQQSKENTRMSSPDGGGAAVQEGDTGFEKYEKSNPAHGDKMFHHFLSKVQANSGQILRYCRESNPLLLYPLQDLPKKCQYCQGELVFEFQLIPTIISKLKLVTDPKPCARLEFGTILVYTCKKSCWSTDATARVETVVLQTEAY</sequence>
<reference evidence="3 4" key="1">
    <citation type="journal article" date="2023" name="Insect Mol. Biol.">
        <title>Genome sequencing provides insights into the evolution of gene families encoding plant cell wall-degrading enzymes in longhorned beetles.</title>
        <authorList>
            <person name="Shin N.R."/>
            <person name="Okamura Y."/>
            <person name="Kirsch R."/>
            <person name="Pauchet Y."/>
        </authorList>
    </citation>
    <scope>NUCLEOTIDE SEQUENCE [LARGE SCALE GENOMIC DNA]</scope>
    <source>
        <strain evidence="3">EAD_L_NR</strain>
    </source>
</reference>
<proteinExistence type="predicted"/>
<keyword evidence="4" id="KW-1185">Reference proteome</keyword>
<dbReference type="InterPro" id="IPR007320">
    <property type="entry name" value="PDCD2_C"/>
</dbReference>
<dbReference type="EMBL" id="JANEYG010000014">
    <property type="protein sequence ID" value="KAJ8920420.1"/>
    <property type="molecule type" value="Genomic_DNA"/>
</dbReference>
<dbReference type="GO" id="GO:0006915">
    <property type="term" value="P:apoptotic process"/>
    <property type="evidence" value="ECO:0007669"/>
    <property type="project" value="TreeGrafter"/>
</dbReference>
<evidence type="ECO:0000313" key="4">
    <source>
        <dbReference type="Proteomes" id="UP001159042"/>
    </source>
</evidence>
<dbReference type="PANTHER" id="PTHR46421">
    <property type="entry name" value="PROGRAMMED CELL DEATH PROTEIN 2-LIKE"/>
    <property type="match status" value="1"/>
</dbReference>
<feature type="region of interest" description="Disordered" evidence="1">
    <location>
        <begin position="123"/>
        <end position="161"/>
    </location>
</feature>
<organism evidence="3 4">
    <name type="scientific">Exocentrus adspersus</name>
    <dbReference type="NCBI Taxonomy" id="1586481"/>
    <lineage>
        <taxon>Eukaryota</taxon>
        <taxon>Metazoa</taxon>
        <taxon>Ecdysozoa</taxon>
        <taxon>Arthropoda</taxon>
        <taxon>Hexapoda</taxon>
        <taxon>Insecta</taxon>
        <taxon>Pterygota</taxon>
        <taxon>Neoptera</taxon>
        <taxon>Endopterygota</taxon>
        <taxon>Coleoptera</taxon>
        <taxon>Polyphaga</taxon>
        <taxon>Cucujiformia</taxon>
        <taxon>Chrysomeloidea</taxon>
        <taxon>Cerambycidae</taxon>
        <taxon>Lamiinae</taxon>
        <taxon>Acanthocinini</taxon>
        <taxon>Exocentrus</taxon>
    </lineage>
</organism>
<accession>A0AAV8W2Z0</accession>
<comment type="caution">
    <text evidence="3">The sequence shown here is derived from an EMBL/GenBank/DDBJ whole genome shotgun (WGS) entry which is preliminary data.</text>
</comment>
<dbReference type="Proteomes" id="UP001159042">
    <property type="component" value="Unassembled WGS sequence"/>
</dbReference>
<dbReference type="Pfam" id="PF04194">
    <property type="entry name" value="PDCD2_C"/>
    <property type="match status" value="1"/>
</dbReference>
<name>A0AAV8W2Z0_9CUCU</name>
<dbReference type="AlphaFoldDB" id="A0AAV8W2Z0"/>
<gene>
    <name evidence="3" type="ORF">NQ315_005286</name>
</gene>
<evidence type="ECO:0000313" key="3">
    <source>
        <dbReference type="EMBL" id="KAJ8920420.1"/>
    </source>
</evidence>
<evidence type="ECO:0000256" key="1">
    <source>
        <dbReference type="SAM" id="MobiDB-lite"/>
    </source>
</evidence>